<feature type="region of interest" description="Disordered" evidence="11">
    <location>
        <begin position="342"/>
        <end position="378"/>
    </location>
</feature>
<dbReference type="InterPro" id="IPR050298">
    <property type="entry name" value="Gram-neg_bact_OMP"/>
</dbReference>
<proteinExistence type="predicted"/>
<organism evidence="14 15">
    <name type="scientific">Halorhodospira halochloris</name>
    <name type="common">Ectothiorhodospira halochloris</name>
    <dbReference type="NCBI Taxonomy" id="1052"/>
    <lineage>
        <taxon>Bacteria</taxon>
        <taxon>Pseudomonadati</taxon>
        <taxon>Pseudomonadota</taxon>
        <taxon>Gammaproteobacteria</taxon>
        <taxon>Chromatiales</taxon>
        <taxon>Ectothiorhodospiraceae</taxon>
        <taxon>Halorhodospira</taxon>
    </lineage>
</organism>
<evidence type="ECO:0000256" key="11">
    <source>
        <dbReference type="SAM" id="MobiDB-lite"/>
    </source>
</evidence>
<dbReference type="GO" id="GO:0006811">
    <property type="term" value="P:monoatomic ion transport"/>
    <property type="evidence" value="ECO:0007669"/>
    <property type="project" value="UniProtKB-KW"/>
</dbReference>
<evidence type="ECO:0000256" key="3">
    <source>
        <dbReference type="ARBA" id="ARBA00022448"/>
    </source>
</evidence>
<dbReference type="AlphaFoldDB" id="A0A0X8XAI4"/>
<reference evidence="14" key="1">
    <citation type="submission" date="2016-02" db="EMBL/GenBank/DDBJ databases">
        <title>Halorhodospira halochloris DSM-1059 complete genome, version 2.</title>
        <authorList>
            <person name="Tsukatani Y."/>
        </authorList>
    </citation>
    <scope>NUCLEOTIDE SEQUENCE</scope>
    <source>
        <strain evidence="14">DSM 1059</strain>
    </source>
</reference>
<dbReference type="EMBL" id="AP017372">
    <property type="protein sequence ID" value="BAU58469.1"/>
    <property type="molecule type" value="Genomic_DNA"/>
</dbReference>
<evidence type="ECO:0000256" key="6">
    <source>
        <dbReference type="ARBA" id="ARBA00022729"/>
    </source>
</evidence>
<evidence type="ECO:0000256" key="8">
    <source>
        <dbReference type="ARBA" id="ARBA00023114"/>
    </source>
</evidence>
<keyword evidence="10" id="KW-0998">Cell outer membrane</keyword>
<keyword evidence="6 12" id="KW-0732">Signal</keyword>
<evidence type="ECO:0000256" key="12">
    <source>
        <dbReference type="SAM" id="SignalP"/>
    </source>
</evidence>
<name>A0A0X8XAI4_HALHR</name>
<keyword evidence="3" id="KW-0813">Transport</keyword>
<dbReference type="GO" id="GO:0009279">
    <property type="term" value="C:cell outer membrane"/>
    <property type="evidence" value="ECO:0007669"/>
    <property type="project" value="UniProtKB-SubCell"/>
</dbReference>
<dbReference type="GO" id="GO:0015288">
    <property type="term" value="F:porin activity"/>
    <property type="evidence" value="ECO:0007669"/>
    <property type="project" value="UniProtKB-KW"/>
</dbReference>
<evidence type="ECO:0000256" key="10">
    <source>
        <dbReference type="ARBA" id="ARBA00023237"/>
    </source>
</evidence>
<dbReference type="InterPro" id="IPR033900">
    <property type="entry name" value="Gram_neg_porin_domain"/>
</dbReference>
<keyword evidence="15" id="KW-1185">Reference proteome</keyword>
<dbReference type="GO" id="GO:0046930">
    <property type="term" value="C:pore complex"/>
    <property type="evidence" value="ECO:0007669"/>
    <property type="project" value="UniProtKB-KW"/>
</dbReference>
<feature type="compositionally biased region" description="Polar residues" evidence="11">
    <location>
        <begin position="368"/>
        <end position="378"/>
    </location>
</feature>
<gene>
    <name evidence="14" type="ORF">HH1059_17820</name>
</gene>
<evidence type="ECO:0000256" key="9">
    <source>
        <dbReference type="ARBA" id="ARBA00023136"/>
    </source>
</evidence>
<dbReference type="Proteomes" id="UP000218890">
    <property type="component" value="Chromosome"/>
</dbReference>
<keyword evidence="5" id="KW-0812">Transmembrane</keyword>
<dbReference type="SUPFAM" id="SSF56935">
    <property type="entry name" value="Porins"/>
    <property type="match status" value="1"/>
</dbReference>
<comment type="subunit">
    <text evidence="2">Homotrimer.</text>
</comment>
<evidence type="ECO:0000256" key="7">
    <source>
        <dbReference type="ARBA" id="ARBA00023065"/>
    </source>
</evidence>
<keyword evidence="4" id="KW-1134">Transmembrane beta strand</keyword>
<sequence length="378" mass="40927">MKKNTHINKLAALLSATALAAPVAVLADSHDENERVEVYGFVNLSVDWEGYDGTDDSEDGDLAMNTGSSHFGFRGQEELDGGLKAIYQAELEWTYTGDTRGTPGERDDEEYTYYDDANDEQTGYISIGDSFITQVRDSFVGLEGDFGRLTLGRQSLSNQFVWDGPGADWIAQVGTPGEALGFGTSGRANNVIRYTNDFGAIGTVLSLVPGHGEDPDDHAYNARATFNDGPLSSAFTLWQVTDNEGDDFTLISLAGRYDLDFMVLSAQFSGQSHDADDSDHTGASFGFMMPMGNTGRIKGIVSQFMSDDDDDDFTTVAAGYDHIFSDRTELRLAVAATINDEERSSTPHTHGMYGPSSGVDPAADETHTTVSANLRHSF</sequence>
<dbReference type="CDD" id="cd00342">
    <property type="entry name" value="gram_neg_porins"/>
    <property type="match status" value="1"/>
</dbReference>
<protein>
    <submittedName>
        <fullName evidence="14">Outer membrane porin protein 32</fullName>
    </submittedName>
</protein>
<comment type="subcellular location">
    <subcellularLocation>
        <location evidence="1">Cell outer membrane</location>
        <topology evidence="1">Multi-pass membrane protein</topology>
    </subcellularLocation>
</comment>
<feature type="domain" description="Porin" evidence="13">
    <location>
        <begin position="16"/>
        <end position="340"/>
    </location>
</feature>
<dbReference type="OrthoDB" id="8173690at2"/>
<evidence type="ECO:0000256" key="5">
    <source>
        <dbReference type="ARBA" id="ARBA00022692"/>
    </source>
</evidence>
<feature type="signal peptide" evidence="12">
    <location>
        <begin position="1"/>
        <end position="20"/>
    </location>
</feature>
<dbReference type="InterPro" id="IPR023614">
    <property type="entry name" value="Porin_dom_sf"/>
</dbReference>
<feature type="chain" id="PRO_5007071615" evidence="12">
    <location>
        <begin position="21"/>
        <end position="378"/>
    </location>
</feature>
<evidence type="ECO:0000313" key="14">
    <source>
        <dbReference type="EMBL" id="BAU58469.1"/>
    </source>
</evidence>
<keyword evidence="7" id="KW-0406">Ion transport</keyword>
<dbReference type="KEGG" id="hhk:HH1059_17820"/>
<evidence type="ECO:0000256" key="4">
    <source>
        <dbReference type="ARBA" id="ARBA00022452"/>
    </source>
</evidence>
<dbReference type="RefSeq" id="WP_096409827.1">
    <property type="nucleotide sequence ID" value="NZ_AP017372.2"/>
</dbReference>
<dbReference type="PANTHER" id="PTHR34501:SF9">
    <property type="entry name" value="MAJOR OUTER MEMBRANE PROTEIN P.IA"/>
    <property type="match status" value="1"/>
</dbReference>
<accession>A0A0X8XAI4</accession>
<dbReference type="Pfam" id="PF13609">
    <property type="entry name" value="Porin_4"/>
    <property type="match status" value="1"/>
</dbReference>
<dbReference type="PANTHER" id="PTHR34501">
    <property type="entry name" value="PROTEIN YDDL-RELATED"/>
    <property type="match status" value="1"/>
</dbReference>
<evidence type="ECO:0000256" key="2">
    <source>
        <dbReference type="ARBA" id="ARBA00011233"/>
    </source>
</evidence>
<evidence type="ECO:0000256" key="1">
    <source>
        <dbReference type="ARBA" id="ARBA00004571"/>
    </source>
</evidence>
<keyword evidence="8" id="KW-0626">Porin</keyword>
<dbReference type="Gene3D" id="2.40.160.10">
    <property type="entry name" value="Porin"/>
    <property type="match status" value="1"/>
</dbReference>
<evidence type="ECO:0000313" key="15">
    <source>
        <dbReference type="Proteomes" id="UP000218890"/>
    </source>
</evidence>
<evidence type="ECO:0000259" key="13">
    <source>
        <dbReference type="Pfam" id="PF13609"/>
    </source>
</evidence>
<keyword evidence="9" id="KW-0472">Membrane</keyword>